<dbReference type="EMBL" id="CP133550">
    <property type="protein sequence ID" value="WMS89297.1"/>
    <property type="molecule type" value="Genomic_DNA"/>
</dbReference>
<organism evidence="1 3">
    <name type="scientific">Pleionea litopenaei</name>
    <dbReference type="NCBI Taxonomy" id="3070815"/>
    <lineage>
        <taxon>Bacteria</taxon>
        <taxon>Pseudomonadati</taxon>
        <taxon>Pseudomonadota</taxon>
        <taxon>Gammaproteobacteria</taxon>
        <taxon>Oceanospirillales</taxon>
        <taxon>Pleioneaceae</taxon>
        <taxon>Pleionea</taxon>
    </lineage>
</organism>
<keyword evidence="3" id="KW-1185">Reference proteome</keyword>
<keyword evidence="1" id="KW-0614">Plasmid</keyword>
<accession>A0AA51RX93</accession>
<dbReference type="EMBL" id="CP133550">
    <property type="protein sequence ID" value="WMS89318.1"/>
    <property type="molecule type" value="Genomic_DNA"/>
</dbReference>
<dbReference type="GO" id="GO:0006355">
    <property type="term" value="P:regulation of DNA-templated transcription"/>
    <property type="evidence" value="ECO:0007669"/>
    <property type="project" value="InterPro"/>
</dbReference>
<evidence type="ECO:0008006" key="4">
    <source>
        <dbReference type="Google" id="ProtNLM"/>
    </source>
</evidence>
<dbReference type="SUPFAM" id="SSF47598">
    <property type="entry name" value="Ribbon-helix-helix"/>
    <property type="match status" value="1"/>
</dbReference>
<evidence type="ECO:0000313" key="2">
    <source>
        <dbReference type="EMBL" id="WMS89318.1"/>
    </source>
</evidence>
<dbReference type="InterPro" id="IPR010985">
    <property type="entry name" value="Ribbon_hlx_hlx"/>
</dbReference>
<protein>
    <recommendedName>
        <fullName evidence="4">ParG protein</fullName>
    </recommendedName>
</protein>
<dbReference type="Gene3D" id="1.10.1220.10">
    <property type="entry name" value="Met repressor-like"/>
    <property type="match status" value="1"/>
</dbReference>
<dbReference type="AlphaFoldDB" id="A0AA51RX93"/>
<dbReference type="KEGG" id="plei:Q9312_19375"/>
<sequence length="67" mass="7579">MALKAKVSTRENEGKAAAIKEVTKEKTSRLNANIPESLYKQLKMKAAADDKKINDLVIEWIEKYLSN</sequence>
<gene>
    <name evidence="2" type="ORF">Q9312_19265</name>
    <name evidence="1" type="ORF">Q9312_19375</name>
</gene>
<name>A0AA51RX93_9GAMM</name>
<evidence type="ECO:0000313" key="1">
    <source>
        <dbReference type="EMBL" id="WMS89297.1"/>
    </source>
</evidence>
<geneLocation type="plasmid" evidence="1 3">
    <name>unnamed2</name>
</geneLocation>
<dbReference type="RefSeq" id="WP_309204594.1">
    <property type="nucleotide sequence ID" value="NZ_CP133550.1"/>
</dbReference>
<evidence type="ECO:0000313" key="3">
    <source>
        <dbReference type="Proteomes" id="UP001239782"/>
    </source>
</evidence>
<proteinExistence type="predicted"/>
<dbReference type="InterPro" id="IPR013321">
    <property type="entry name" value="Arc_rbn_hlx_hlx"/>
</dbReference>
<dbReference type="KEGG" id="plei:Q9312_19265"/>
<dbReference type="Proteomes" id="UP001239782">
    <property type="component" value="Plasmid unnamed2"/>
</dbReference>
<reference evidence="1 3" key="1">
    <citation type="submission" date="2023-08" db="EMBL/GenBank/DDBJ databases">
        <title>Pleionea litopenaei sp. nov., isolated from stomach of juvenile Litopenaeus vannamei.</title>
        <authorList>
            <person name="Rho A.M."/>
            <person name="Hwang C.Y."/>
        </authorList>
    </citation>
    <scope>NUCLEOTIDE SEQUENCE [LARGE SCALE GENOMIC DNA]</scope>
    <source>
        <strain evidence="1 3">HL-JVS1</strain>
        <plasmid evidence="1 3">unnamed2</plasmid>
    </source>
</reference>